<dbReference type="PANTHER" id="PTHR35011">
    <property type="entry name" value="2,3-DIKETO-L-GULONATE TRAP TRANSPORTER SMALL PERMEASE PROTEIN YIAM"/>
    <property type="match status" value="1"/>
</dbReference>
<dbReference type="InterPro" id="IPR055348">
    <property type="entry name" value="DctQ"/>
</dbReference>
<name>A0A917Q5S0_9HYPH</name>
<organism evidence="11 12">
    <name type="scientific">Salinarimonas ramus</name>
    <dbReference type="NCBI Taxonomy" id="690164"/>
    <lineage>
        <taxon>Bacteria</taxon>
        <taxon>Pseudomonadati</taxon>
        <taxon>Pseudomonadota</taxon>
        <taxon>Alphaproteobacteria</taxon>
        <taxon>Hyphomicrobiales</taxon>
        <taxon>Salinarimonadaceae</taxon>
        <taxon>Salinarimonas</taxon>
    </lineage>
</organism>
<dbReference type="EMBL" id="BMMF01000003">
    <property type="protein sequence ID" value="GGK27373.1"/>
    <property type="molecule type" value="Genomic_DNA"/>
</dbReference>
<accession>A0A917Q5S0</accession>
<comment type="function">
    <text evidence="9">Part of the tripartite ATP-independent periplasmic (TRAP) transport system.</text>
</comment>
<dbReference type="GO" id="GO:0005886">
    <property type="term" value="C:plasma membrane"/>
    <property type="evidence" value="ECO:0007669"/>
    <property type="project" value="UniProtKB-SubCell"/>
</dbReference>
<comment type="caution">
    <text evidence="11">The sequence shown here is derived from an EMBL/GenBank/DDBJ whole genome shotgun (WGS) entry which is preliminary data.</text>
</comment>
<evidence type="ECO:0000256" key="5">
    <source>
        <dbReference type="ARBA" id="ARBA00022692"/>
    </source>
</evidence>
<keyword evidence="12" id="KW-1185">Reference proteome</keyword>
<dbReference type="GO" id="GO:0015740">
    <property type="term" value="P:C4-dicarboxylate transport"/>
    <property type="evidence" value="ECO:0007669"/>
    <property type="project" value="TreeGrafter"/>
</dbReference>
<dbReference type="RefSeq" id="WP_188910719.1">
    <property type="nucleotide sequence ID" value="NZ_BMMF01000003.1"/>
</dbReference>
<reference evidence="11 12" key="1">
    <citation type="journal article" date="2014" name="Int. J. Syst. Evol. Microbiol.">
        <title>Complete genome sequence of Corynebacterium casei LMG S-19264T (=DSM 44701T), isolated from a smear-ripened cheese.</title>
        <authorList>
            <consortium name="US DOE Joint Genome Institute (JGI-PGF)"/>
            <person name="Walter F."/>
            <person name="Albersmeier A."/>
            <person name="Kalinowski J."/>
            <person name="Ruckert C."/>
        </authorList>
    </citation>
    <scope>NUCLEOTIDE SEQUENCE [LARGE SCALE GENOMIC DNA]</scope>
    <source>
        <strain evidence="11 12">CGMCC 1.9161</strain>
    </source>
</reference>
<protein>
    <recommendedName>
        <fullName evidence="9">TRAP transporter small permease protein</fullName>
    </recommendedName>
</protein>
<keyword evidence="4 9" id="KW-0997">Cell inner membrane</keyword>
<keyword evidence="7 9" id="KW-0472">Membrane</keyword>
<dbReference type="Proteomes" id="UP000600449">
    <property type="component" value="Unassembled WGS sequence"/>
</dbReference>
<evidence type="ECO:0000256" key="7">
    <source>
        <dbReference type="ARBA" id="ARBA00023136"/>
    </source>
</evidence>
<keyword evidence="2 9" id="KW-0813">Transport</keyword>
<comment type="subcellular location">
    <subcellularLocation>
        <location evidence="1 9">Cell inner membrane</location>
        <topology evidence="1 9">Multi-pass membrane protein</topology>
    </subcellularLocation>
</comment>
<evidence type="ECO:0000313" key="12">
    <source>
        <dbReference type="Proteomes" id="UP000600449"/>
    </source>
</evidence>
<dbReference type="AlphaFoldDB" id="A0A917Q5S0"/>
<comment type="subunit">
    <text evidence="9">The complex comprises the extracytoplasmic solute receptor protein and the two transmembrane proteins.</text>
</comment>
<evidence type="ECO:0000256" key="1">
    <source>
        <dbReference type="ARBA" id="ARBA00004429"/>
    </source>
</evidence>
<feature type="transmembrane region" description="Helical" evidence="9">
    <location>
        <begin position="7"/>
        <end position="29"/>
    </location>
</feature>
<dbReference type="Pfam" id="PF04290">
    <property type="entry name" value="DctQ"/>
    <property type="match status" value="1"/>
</dbReference>
<dbReference type="InterPro" id="IPR007387">
    <property type="entry name" value="TRAP_DctQ"/>
</dbReference>
<evidence type="ECO:0000256" key="6">
    <source>
        <dbReference type="ARBA" id="ARBA00022989"/>
    </source>
</evidence>
<feature type="transmembrane region" description="Helical" evidence="9">
    <location>
        <begin position="140"/>
        <end position="158"/>
    </location>
</feature>
<dbReference type="GO" id="GO:0022857">
    <property type="term" value="F:transmembrane transporter activity"/>
    <property type="evidence" value="ECO:0007669"/>
    <property type="project" value="UniProtKB-UniRule"/>
</dbReference>
<feature type="transmembrane region" description="Helical" evidence="9">
    <location>
        <begin position="49"/>
        <end position="75"/>
    </location>
</feature>
<dbReference type="PANTHER" id="PTHR35011:SF10">
    <property type="entry name" value="TRAP TRANSPORTER SMALL PERMEASE PROTEIN"/>
    <property type="match status" value="1"/>
</dbReference>
<evidence type="ECO:0000259" key="10">
    <source>
        <dbReference type="Pfam" id="PF04290"/>
    </source>
</evidence>
<keyword evidence="6 9" id="KW-1133">Transmembrane helix</keyword>
<keyword evidence="3" id="KW-1003">Cell membrane</keyword>
<evidence type="ECO:0000256" key="8">
    <source>
        <dbReference type="ARBA" id="ARBA00038436"/>
    </source>
</evidence>
<evidence type="ECO:0000256" key="9">
    <source>
        <dbReference type="RuleBase" id="RU369079"/>
    </source>
</evidence>
<keyword evidence="5 9" id="KW-0812">Transmembrane</keyword>
<feature type="transmembrane region" description="Helical" evidence="9">
    <location>
        <begin position="96"/>
        <end position="120"/>
    </location>
</feature>
<sequence length="185" mass="19374">MRRALDLLYAAGLWLSALCILVIASLVGLQVVARIWDAILQALDLPRSGFVVLSLAEISGYLFAAASFLALAGTLKSGAHIRVTMLVNALPQRVRALIEAAALAFGALAAGFGTWAIGGYALESWRFGEVSPGLVQVPLVWPQAAMAAGAALLTIAFLDELTITVRTGRPSFRAAEDAVALGREG</sequence>
<evidence type="ECO:0000313" key="11">
    <source>
        <dbReference type="EMBL" id="GGK27373.1"/>
    </source>
</evidence>
<gene>
    <name evidence="11" type="ORF">GCM10011322_12370</name>
</gene>
<evidence type="ECO:0000256" key="4">
    <source>
        <dbReference type="ARBA" id="ARBA00022519"/>
    </source>
</evidence>
<feature type="domain" description="Tripartite ATP-independent periplasmic transporters DctQ component" evidence="10">
    <location>
        <begin position="56"/>
        <end position="161"/>
    </location>
</feature>
<evidence type="ECO:0000256" key="2">
    <source>
        <dbReference type="ARBA" id="ARBA00022448"/>
    </source>
</evidence>
<proteinExistence type="inferred from homology"/>
<comment type="similarity">
    <text evidence="8 9">Belongs to the TRAP transporter small permease family.</text>
</comment>
<evidence type="ECO:0000256" key="3">
    <source>
        <dbReference type="ARBA" id="ARBA00022475"/>
    </source>
</evidence>